<dbReference type="Proteomes" id="UP001057402">
    <property type="component" value="Chromosome 7"/>
</dbReference>
<keyword evidence="2" id="KW-1185">Reference proteome</keyword>
<name>A0ACB9P2J1_9MYRT</name>
<sequence>MFGRNDAPSRFTVWKKSSMSFQGTDGFTVFDHRGRLVFRVDNYSRNNQLSDGAGLVLMDGVGNPLLVLRPRGFSIQCRWDAYRGDYGVLFTMRRRMRPLLSRNDKDERVEVFLHGSSRGSDHAATPDFVVEGSFARRNCIVRRNGDGAVVVARIMRKRAKATPTVVLGDDVFSLVVQPGFDPELAMGFVVVLDRICRKPSAPILCS</sequence>
<evidence type="ECO:0000313" key="1">
    <source>
        <dbReference type="EMBL" id="KAI4341904.1"/>
    </source>
</evidence>
<proteinExistence type="predicted"/>
<organism evidence="1 2">
    <name type="scientific">Melastoma candidum</name>
    <dbReference type="NCBI Taxonomy" id="119954"/>
    <lineage>
        <taxon>Eukaryota</taxon>
        <taxon>Viridiplantae</taxon>
        <taxon>Streptophyta</taxon>
        <taxon>Embryophyta</taxon>
        <taxon>Tracheophyta</taxon>
        <taxon>Spermatophyta</taxon>
        <taxon>Magnoliopsida</taxon>
        <taxon>eudicotyledons</taxon>
        <taxon>Gunneridae</taxon>
        <taxon>Pentapetalae</taxon>
        <taxon>rosids</taxon>
        <taxon>malvids</taxon>
        <taxon>Myrtales</taxon>
        <taxon>Melastomataceae</taxon>
        <taxon>Melastomatoideae</taxon>
        <taxon>Melastomateae</taxon>
        <taxon>Melastoma</taxon>
    </lineage>
</organism>
<protein>
    <submittedName>
        <fullName evidence="1">Uncharacterized protein</fullName>
    </submittedName>
</protein>
<accession>A0ACB9P2J1</accession>
<gene>
    <name evidence="1" type="ORF">MLD38_026574</name>
</gene>
<reference evidence="2" key="1">
    <citation type="journal article" date="2023" name="Front. Plant Sci.">
        <title>Chromosomal-level genome assembly of Melastoma candidum provides insights into trichome evolution.</title>
        <authorList>
            <person name="Zhong Y."/>
            <person name="Wu W."/>
            <person name="Sun C."/>
            <person name="Zou P."/>
            <person name="Liu Y."/>
            <person name="Dai S."/>
            <person name="Zhou R."/>
        </authorList>
    </citation>
    <scope>NUCLEOTIDE SEQUENCE [LARGE SCALE GENOMIC DNA]</scope>
</reference>
<comment type="caution">
    <text evidence="1">The sequence shown here is derived from an EMBL/GenBank/DDBJ whole genome shotgun (WGS) entry which is preliminary data.</text>
</comment>
<evidence type="ECO:0000313" key="2">
    <source>
        <dbReference type="Proteomes" id="UP001057402"/>
    </source>
</evidence>
<dbReference type="EMBL" id="CM042886">
    <property type="protein sequence ID" value="KAI4341904.1"/>
    <property type="molecule type" value="Genomic_DNA"/>
</dbReference>